<proteinExistence type="predicted"/>
<gene>
    <name evidence="2" type="ORF">SFRICE_015407</name>
</gene>
<keyword evidence="1" id="KW-0472">Membrane</keyword>
<reference evidence="2" key="1">
    <citation type="submission" date="2016-07" db="EMBL/GenBank/DDBJ databases">
        <authorList>
            <person name="Bretaudeau A."/>
        </authorList>
    </citation>
    <scope>NUCLEOTIDE SEQUENCE</scope>
    <source>
        <strain evidence="2">Rice</strain>
        <tissue evidence="2">Whole body</tissue>
    </source>
</reference>
<feature type="transmembrane region" description="Helical" evidence="1">
    <location>
        <begin position="163"/>
        <end position="189"/>
    </location>
</feature>
<protein>
    <submittedName>
        <fullName evidence="2">SFRICE_015407</fullName>
    </submittedName>
</protein>
<dbReference type="AlphaFoldDB" id="A0A2H1VW23"/>
<name>A0A2H1VW23_SPOFR</name>
<sequence>MQPNAWDSDHRKYRIPQVKSCCGCVTDLKTATAIIVVLGIVTCPSVSWATVRHAFVIRVSCFITSSADEADVVDINLNNILSFGFGANAGLGPSCLSSKNKTASRTLTTRSSEMGELSNSSLVKIIRWIGWGVLFTDLVFLGFSLHFLIKIFRPPDQKALKKFMISCVVAMIASFMYGMLYVAACLTVGGPFPVFEFLFCFVDLITWTYYLIVINSYKNSTYRAENR</sequence>
<organism evidence="2">
    <name type="scientific">Spodoptera frugiperda</name>
    <name type="common">Fall armyworm</name>
    <dbReference type="NCBI Taxonomy" id="7108"/>
    <lineage>
        <taxon>Eukaryota</taxon>
        <taxon>Metazoa</taxon>
        <taxon>Ecdysozoa</taxon>
        <taxon>Arthropoda</taxon>
        <taxon>Hexapoda</taxon>
        <taxon>Insecta</taxon>
        <taxon>Pterygota</taxon>
        <taxon>Neoptera</taxon>
        <taxon>Endopterygota</taxon>
        <taxon>Lepidoptera</taxon>
        <taxon>Glossata</taxon>
        <taxon>Ditrysia</taxon>
        <taxon>Noctuoidea</taxon>
        <taxon>Noctuidae</taxon>
        <taxon>Amphipyrinae</taxon>
        <taxon>Spodoptera</taxon>
    </lineage>
</organism>
<feature type="transmembrane region" description="Helical" evidence="1">
    <location>
        <begin position="195"/>
        <end position="217"/>
    </location>
</feature>
<keyword evidence="1" id="KW-0812">Transmembrane</keyword>
<keyword evidence="1" id="KW-1133">Transmembrane helix</keyword>
<evidence type="ECO:0000256" key="1">
    <source>
        <dbReference type="SAM" id="Phobius"/>
    </source>
</evidence>
<accession>A0A2H1VW23</accession>
<evidence type="ECO:0000313" key="2">
    <source>
        <dbReference type="EMBL" id="SOQ45003.1"/>
    </source>
</evidence>
<dbReference type="EMBL" id="ODYU01004770">
    <property type="protein sequence ID" value="SOQ45003.1"/>
    <property type="molecule type" value="Genomic_DNA"/>
</dbReference>
<feature type="transmembrane region" description="Helical" evidence="1">
    <location>
        <begin position="128"/>
        <end position="151"/>
    </location>
</feature>